<dbReference type="Proteomes" id="UP001501218">
    <property type="component" value="Unassembled WGS sequence"/>
</dbReference>
<reference evidence="2 3" key="1">
    <citation type="journal article" date="2019" name="Int. J. Syst. Evol. Microbiol.">
        <title>The Global Catalogue of Microorganisms (GCM) 10K type strain sequencing project: providing services to taxonomists for standard genome sequencing and annotation.</title>
        <authorList>
            <consortium name="The Broad Institute Genomics Platform"/>
            <consortium name="The Broad Institute Genome Sequencing Center for Infectious Disease"/>
            <person name="Wu L."/>
            <person name="Ma J."/>
        </authorList>
    </citation>
    <scope>NUCLEOTIDE SEQUENCE [LARGE SCALE GENOMIC DNA]</scope>
    <source>
        <strain evidence="2 3">JCM 16221</strain>
    </source>
</reference>
<keyword evidence="3" id="KW-1185">Reference proteome</keyword>
<evidence type="ECO:0000313" key="2">
    <source>
        <dbReference type="EMBL" id="GAA2343892.1"/>
    </source>
</evidence>
<dbReference type="EMBL" id="BAAARA010000005">
    <property type="protein sequence ID" value="GAA2343892.1"/>
    <property type="molecule type" value="Genomic_DNA"/>
</dbReference>
<feature type="compositionally biased region" description="Basic and acidic residues" evidence="1">
    <location>
        <begin position="29"/>
        <end position="44"/>
    </location>
</feature>
<evidence type="ECO:0000313" key="3">
    <source>
        <dbReference type="Proteomes" id="UP001501218"/>
    </source>
</evidence>
<proteinExistence type="predicted"/>
<evidence type="ECO:0000256" key="1">
    <source>
        <dbReference type="SAM" id="MobiDB-lite"/>
    </source>
</evidence>
<organism evidence="2 3">
    <name type="scientific">Saccharopolyspora halophila</name>
    <dbReference type="NCBI Taxonomy" id="405551"/>
    <lineage>
        <taxon>Bacteria</taxon>
        <taxon>Bacillati</taxon>
        <taxon>Actinomycetota</taxon>
        <taxon>Actinomycetes</taxon>
        <taxon>Pseudonocardiales</taxon>
        <taxon>Pseudonocardiaceae</taxon>
        <taxon>Saccharopolyspora</taxon>
    </lineage>
</organism>
<gene>
    <name evidence="2" type="ORF">GCM10009854_20790</name>
</gene>
<comment type="caution">
    <text evidence="2">The sequence shown here is derived from an EMBL/GenBank/DDBJ whole genome shotgun (WGS) entry which is preliminary data.</text>
</comment>
<name>A0ABN3G4G9_9PSEU</name>
<feature type="compositionally biased region" description="Basic residues" evidence="1">
    <location>
        <begin position="99"/>
        <end position="109"/>
    </location>
</feature>
<protein>
    <submittedName>
        <fullName evidence="2">Uncharacterized protein</fullName>
    </submittedName>
</protein>
<feature type="region of interest" description="Disordered" evidence="1">
    <location>
        <begin position="1"/>
        <end position="109"/>
    </location>
</feature>
<sequence length="109" mass="12037">MSLSSNRSKIGRALPGNIPHRNSDVANDTNREKERGKASKRTEPLPKPPGAHHRRARRGAVDQWKAPSRRALGPRSNPSAASFPGRTRVSLSEQDVSRARSRARAVRAR</sequence>
<accession>A0ABN3G4G9</accession>